<protein>
    <submittedName>
        <fullName evidence="1">Uncharacterized protein</fullName>
    </submittedName>
</protein>
<evidence type="ECO:0000313" key="1">
    <source>
        <dbReference type="EMBL" id="GGN99028.1"/>
    </source>
</evidence>
<sequence length="155" mass="16283">MRSPHEAVFEAVEPATDVASPDEFARVQATTYHGTGTRTGKQWTVTVHDLPGGLVKAQGATWRDAQINALTCVVDLLQAAPGTVCLAVTPDDPQAAAALDAVTAARVARAEAEQAERDAVRRAAQILTGQGWTYRDAGTALGLSHQRIGQILADA</sequence>
<accession>A0A8H9GYP2</accession>
<dbReference type="OrthoDB" id="3431131at2"/>
<dbReference type="AlphaFoldDB" id="A0A8H9GYP2"/>
<name>A0A8H9GYP2_9ACTN</name>
<gene>
    <name evidence="1" type="ORF">GCM10011574_04220</name>
</gene>
<evidence type="ECO:0000313" key="2">
    <source>
        <dbReference type="Proteomes" id="UP000653480"/>
    </source>
</evidence>
<dbReference type="EMBL" id="BMMN01000001">
    <property type="protein sequence ID" value="GGN99028.1"/>
    <property type="molecule type" value="Genomic_DNA"/>
</dbReference>
<proteinExistence type="predicted"/>
<dbReference type="RefSeq" id="WP_142567690.1">
    <property type="nucleotide sequence ID" value="NZ_BMMN01000001.1"/>
</dbReference>
<dbReference type="Proteomes" id="UP000653480">
    <property type="component" value="Unassembled WGS sequence"/>
</dbReference>
<reference evidence="1" key="2">
    <citation type="submission" date="2020-09" db="EMBL/GenBank/DDBJ databases">
        <authorList>
            <person name="Sun Q."/>
            <person name="Zhou Y."/>
        </authorList>
    </citation>
    <scope>NUCLEOTIDE SEQUENCE</scope>
    <source>
        <strain evidence="1">CGMCC 4.7138</strain>
    </source>
</reference>
<reference evidence="1" key="1">
    <citation type="journal article" date="2014" name="Int. J. Syst. Evol. Microbiol.">
        <title>Complete genome sequence of Corynebacterium casei LMG S-19264T (=DSM 44701T), isolated from a smear-ripened cheese.</title>
        <authorList>
            <consortium name="US DOE Joint Genome Institute (JGI-PGF)"/>
            <person name="Walter F."/>
            <person name="Albersmeier A."/>
            <person name="Kalinowski J."/>
            <person name="Ruckert C."/>
        </authorList>
    </citation>
    <scope>NUCLEOTIDE SEQUENCE</scope>
    <source>
        <strain evidence="1">CGMCC 4.7138</strain>
    </source>
</reference>
<keyword evidence="2" id="KW-1185">Reference proteome</keyword>
<comment type="caution">
    <text evidence="1">The sequence shown here is derived from an EMBL/GenBank/DDBJ whole genome shotgun (WGS) entry which is preliminary data.</text>
</comment>
<organism evidence="1 2">
    <name type="scientific">Microbispora bryophytorum</name>
    <dbReference type="NCBI Taxonomy" id="1460882"/>
    <lineage>
        <taxon>Bacteria</taxon>
        <taxon>Bacillati</taxon>
        <taxon>Actinomycetota</taxon>
        <taxon>Actinomycetes</taxon>
        <taxon>Streptosporangiales</taxon>
        <taxon>Streptosporangiaceae</taxon>
        <taxon>Microbispora</taxon>
    </lineage>
</organism>